<dbReference type="Proteomes" id="UP000019486">
    <property type="component" value="Unassembled WGS sequence"/>
</dbReference>
<dbReference type="GO" id="GO:0000976">
    <property type="term" value="F:transcription cis-regulatory region binding"/>
    <property type="evidence" value="ECO:0007669"/>
    <property type="project" value="TreeGrafter"/>
</dbReference>
<proteinExistence type="predicted"/>
<evidence type="ECO:0000256" key="2">
    <source>
        <dbReference type="ARBA" id="ARBA00023125"/>
    </source>
</evidence>
<dbReference type="InterPro" id="IPR001647">
    <property type="entry name" value="HTH_TetR"/>
</dbReference>
<dbReference type="PANTHER" id="PTHR30055:SF234">
    <property type="entry name" value="HTH-TYPE TRANSCRIPTIONAL REGULATOR BETI"/>
    <property type="match status" value="1"/>
</dbReference>
<feature type="DNA-binding region" description="H-T-H motif" evidence="4">
    <location>
        <begin position="37"/>
        <end position="56"/>
    </location>
</feature>
<gene>
    <name evidence="6" type="ORF">N825_06525</name>
</gene>
<feature type="domain" description="HTH tetR-type" evidence="5">
    <location>
        <begin position="14"/>
        <end position="74"/>
    </location>
</feature>
<dbReference type="InterPro" id="IPR009057">
    <property type="entry name" value="Homeodomain-like_sf"/>
</dbReference>
<accession>W9H6F5</accession>
<evidence type="ECO:0000313" key="7">
    <source>
        <dbReference type="Proteomes" id="UP000019486"/>
    </source>
</evidence>
<evidence type="ECO:0000256" key="4">
    <source>
        <dbReference type="PROSITE-ProRule" id="PRU00335"/>
    </source>
</evidence>
<dbReference type="GO" id="GO:0003700">
    <property type="term" value="F:DNA-binding transcription factor activity"/>
    <property type="evidence" value="ECO:0007669"/>
    <property type="project" value="TreeGrafter"/>
</dbReference>
<dbReference type="InterPro" id="IPR041479">
    <property type="entry name" value="TetR_CgmR_C"/>
</dbReference>
<dbReference type="InterPro" id="IPR036271">
    <property type="entry name" value="Tet_transcr_reg_TetR-rel_C_sf"/>
</dbReference>
<comment type="caution">
    <text evidence="6">The sequence shown here is derived from an EMBL/GenBank/DDBJ whole genome shotgun (WGS) entry which is preliminary data.</text>
</comment>
<dbReference type="SUPFAM" id="SSF46689">
    <property type="entry name" value="Homeodomain-like"/>
    <property type="match status" value="1"/>
</dbReference>
<name>W9H6F5_9PROT</name>
<dbReference type="AlphaFoldDB" id="W9H6F5"/>
<evidence type="ECO:0000259" key="5">
    <source>
        <dbReference type="PROSITE" id="PS50977"/>
    </source>
</evidence>
<dbReference type="EMBL" id="AVFL01000012">
    <property type="protein sequence ID" value="EWY39353.1"/>
    <property type="molecule type" value="Genomic_DNA"/>
</dbReference>
<dbReference type="STRING" id="1385369.N825_06525"/>
<organism evidence="6 7">
    <name type="scientific">Skermanella stibiiresistens SB22</name>
    <dbReference type="NCBI Taxonomy" id="1385369"/>
    <lineage>
        <taxon>Bacteria</taxon>
        <taxon>Pseudomonadati</taxon>
        <taxon>Pseudomonadota</taxon>
        <taxon>Alphaproteobacteria</taxon>
        <taxon>Rhodospirillales</taxon>
        <taxon>Azospirillaceae</taxon>
        <taxon>Skermanella</taxon>
    </lineage>
</organism>
<protein>
    <submittedName>
        <fullName evidence="6">TetR family transcriptional regulator</fullName>
    </submittedName>
</protein>
<evidence type="ECO:0000256" key="3">
    <source>
        <dbReference type="ARBA" id="ARBA00023163"/>
    </source>
</evidence>
<keyword evidence="2 4" id="KW-0238">DNA-binding</keyword>
<dbReference type="Pfam" id="PF00440">
    <property type="entry name" value="TetR_N"/>
    <property type="match status" value="1"/>
</dbReference>
<dbReference type="Gene3D" id="1.10.357.10">
    <property type="entry name" value="Tetracycline Repressor, domain 2"/>
    <property type="match status" value="1"/>
</dbReference>
<dbReference type="PRINTS" id="PR00455">
    <property type="entry name" value="HTHTETR"/>
</dbReference>
<reference evidence="6 7" key="1">
    <citation type="submission" date="2013-08" db="EMBL/GenBank/DDBJ databases">
        <title>The genome sequence of Skermanella stibiiresistens.</title>
        <authorList>
            <person name="Zhu W."/>
            <person name="Wang G."/>
        </authorList>
    </citation>
    <scope>NUCLEOTIDE SEQUENCE [LARGE SCALE GENOMIC DNA]</scope>
    <source>
        <strain evidence="6 7">SB22</strain>
    </source>
</reference>
<dbReference type="RefSeq" id="WP_037454466.1">
    <property type="nucleotide sequence ID" value="NZ_AVFL01000012.1"/>
</dbReference>
<dbReference type="InterPro" id="IPR050109">
    <property type="entry name" value="HTH-type_TetR-like_transc_reg"/>
</dbReference>
<keyword evidence="1" id="KW-0805">Transcription regulation</keyword>
<sequence length="187" mass="20586">MNQSSASGRKRQPEVTQRRLLDVAGEIVGEDGVAALTLDAVAKRAGVSKGGLLHHFPSKQALLAAMVETMADRFMRTADELGEDDPDQRGRAARAYVRTAFSEPDTEIRRWAALSAAFMSDPNLLDGWRERLREVRARDREECADPIAALVARLAADGLWLADVGRLYDIDAETRSALAERLIALTR</sequence>
<dbReference type="PROSITE" id="PS50977">
    <property type="entry name" value="HTH_TETR_2"/>
    <property type="match status" value="1"/>
</dbReference>
<keyword evidence="3" id="KW-0804">Transcription</keyword>
<dbReference type="Pfam" id="PF17937">
    <property type="entry name" value="TetR_C_28"/>
    <property type="match status" value="1"/>
</dbReference>
<evidence type="ECO:0000256" key="1">
    <source>
        <dbReference type="ARBA" id="ARBA00023015"/>
    </source>
</evidence>
<dbReference type="PATRIC" id="fig|1385369.3.peg.3502"/>
<evidence type="ECO:0000313" key="6">
    <source>
        <dbReference type="EMBL" id="EWY39353.1"/>
    </source>
</evidence>
<dbReference type="SUPFAM" id="SSF48498">
    <property type="entry name" value="Tetracyclin repressor-like, C-terminal domain"/>
    <property type="match status" value="1"/>
</dbReference>
<keyword evidence="7" id="KW-1185">Reference proteome</keyword>
<dbReference type="OrthoDB" id="9809772at2"/>
<dbReference type="PANTHER" id="PTHR30055">
    <property type="entry name" value="HTH-TYPE TRANSCRIPTIONAL REGULATOR RUTR"/>
    <property type="match status" value="1"/>
</dbReference>